<proteinExistence type="predicted"/>
<evidence type="ECO:0000313" key="2">
    <source>
        <dbReference type="EMBL" id="JAC96800.1"/>
    </source>
</evidence>
<feature type="compositionally biased region" description="Basic residues" evidence="1">
    <location>
        <begin position="147"/>
        <end position="164"/>
    </location>
</feature>
<feature type="region of interest" description="Disordered" evidence="1">
    <location>
        <begin position="141"/>
        <end position="198"/>
    </location>
</feature>
<evidence type="ECO:0000256" key="1">
    <source>
        <dbReference type="SAM" id="MobiDB-lite"/>
    </source>
</evidence>
<feature type="compositionally biased region" description="Basic and acidic residues" evidence="1">
    <location>
        <begin position="171"/>
        <end position="182"/>
    </location>
</feature>
<reference evidence="2" key="2">
    <citation type="journal article" date="2015" name="Gigascience">
        <title>Reconstructing a comprehensive transcriptome assembly of a white-pupal translocated strain of the pest fruit fly Bactrocera cucurbitae.</title>
        <authorList>
            <person name="Sim S.B."/>
            <person name="Calla B."/>
            <person name="Hall B."/>
            <person name="DeRego T."/>
            <person name="Geib S.M."/>
        </authorList>
    </citation>
    <scope>NUCLEOTIDE SEQUENCE</scope>
</reference>
<dbReference type="AlphaFoldDB" id="A0A0A1WDS5"/>
<feature type="compositionally biased region" description="Low complexity" evidence="1">
    <location>
        <begin position="44"/>
        <end position="59"/>
    </location>
</feature>
<sequence>VECKLIEKKKMDVDGSTAPIPTMRSAVHVPRSGAVPTAAPRKIAAATPSTAARSATQATPTPPPNEPPRLRCPLCCRAHRLPHCRIFKGMQPQQRLQIAQAHHHCLICLAPTHNTQECTSSYLYQICMLPHHSLLHRNISSETGRHPAPHNRGGRRRPIRHQQRRPTTSPDDSRSWQHYDAIRRHRTRPQSRRPTGLSNVVATLQQLQRLLG</sequence>
<protein>
    <submittedName>
        <fullName evidence="2">Glutamate racemase</fullName>
    </submittedName>
</protein>
<dbReference type="EMBL" id="GBXI01017491">
    <property type="protein sequence ID" value="JAC96800.1"/>
    <property type="molecule type" value="Transcribed_RNA"/>
</dbReference>
<dbReference type="PANTHER" id="PTHR47331:SF1">
    <property type="entry name" value="GAG-LIKE PROTEIN"/>
    <property type="match status" value="1"/>
</dbReference>
<reference evidence="2" key="1">
    <citation type="submission" date="2014-11" db="EMBL/GenBank/DDBJ databases">
        <authorList>
            <person name="Geib S."/>
        </authorList>
    </citation>
    <scope>NUCLEOTIDE SEQUENCE</scope>
</reference>
<name>A0A0A1WDS5_ZEUCU</name>
<accession>A0A0A1WDS5</accession>
<feature type="region of interest" description="Disordered" evidence="1">
    <location>
        <begin position="33"/>
        <end position="69"/>
    </location>
</feature>
<organism evidence="2">
    <name type="scientific">Zeugodacus cucurbitae</name>
    <name type="common">Melon fruit fly</name>
    <name type="synonym">Bactrocera cucurbitae</name>
    <dbReference type="NCBI Taxonomy" id="28588"/>
    <lineage>
        <taxon>Eukaryota</taxon>
        <taxon>Metazoa</taxon>
        <taxon>Ecdysozoa</taxon>
        <taxon>Arthropoda</taxon>
        <taxon>Hexapoda</taxon>
        <taxon>Insecta</taxon>
        <taxon>Pterygota</taxon>
        <taxon>Neoptera</taxon>
        <taxon>Endopterygota</taxon>
        <taxon>Diptera</taxon>
        <taxon>Brachycera</taxon>
        <taxon>Muscomorpha</taxon>
        <taxon>Tephritoidea</taxon>
        <taxon>Tephritidae</taxon>
        <taxon>Zeugodacus</taxon>
        <taxon>Zeugodacus</taxon>
    </lineage>
</organism>
<dbReference type="PANTHER" id="PTHR47331">
    <property type="entry name" value="PHD-TYPE DOMAIN-CONTAINING PROTEIN"/>
    <property type="match status" value="1"/>
</dbReference>
<gene>
    <name evidence="2" type="primary">murI</name>
    <name evidence="2" type="ORF">g.34957</name>
</gene>
<feature type="non-terminal residue" evidence="2">
    <location>
        <position position="1"/>
    </location>
</feature>